<organism evidence="3 4">
    <name type="scientific">Roseateles albus</name>
    <dbReference type="NCBI Taxonomy" id="2987525"/>
    <lineage>
        <taxon>Bacteria</taxon>
        <taxon>Pseudomonadati</taxon>
        <taxon>Pseudomonadota</taxon>
        <taxon>Betaproteobacteria</taxon>
        <taxon>Burkholderiales</taxon>
        <taxon>Sphaerotilaceae</taxon>
        <taxon>Roseateles</taxon>
    </lineage>
</organism>
<dbReference type="RefSeq" id="WP_273601540.1">
    <property type="nucleotide sequence ID" value="NZ_JAQQXT010000011.1"/>
</dbReference>
<dbReference type="Gene3D" id="3.10.450.160">
    <property type="entry name" value="inner membrane protein cigr"/>
    <property type="match status" value="1"/>
</dbReference>
<name>A0ABT5KKR4_9BURK</name>
<reference evidence="3 4" key="1">
    <citation type="submission" date="2022-10" db="EMBL/GenBank/DDBJ databases">
        <title>Paucibacter sp. hw1 Genome sequencing.</title>
        <authorList>
            <person name="Park S."/>
        </authorList>
    </citation>
    <scope>NUCLEOTIDE SEQUENCE [LARGE SCALE GENOMIC DNA]</scope>
    <source>
        <strain evidence="4">hw1</strain>
    </source>
</reference>
<gene>
    <name evidence="3" type="ORF">PRZ03_17675</name>
</gene>
<dbReference type="Proteomes" id="UP001221189">
    <property type="component" value="Unassembled WGS sequence"/>
</dbReference>
<feature type="compositionally biased region" description="Basic and acidic residues" evidence="1">
    <location>
        <begin position="26"/>
        <end position="90"/>
    </location>
</feature>
<dbReference type="InterPro" id="IPR024572">
    <property type="entry name" value="RcnB"/>
</dbReference>
<comment type="caution">
    <text evidence="3">The sequence shown here is derived from an EMBL/GenBank/DDBJ whole genome shotgun (WGS) entry which is preliminary data.</text>
</comment>
<protein>
    <submittedName>
        <fullName evidence="3">RcnB family protein</fullName>
    </submittedName>
</protein>
<feature type="chain" id="PRO_5046115098" evidence="2">
    <location>
        <begin position="25"/>
        <end position="157"/>
    </location>
</feature>
<sequence length="157" mass="18347">MSKKQQCLSGLLVMSLLLSGGVQAQPHDKNDKSEKSERGARDDREDQHQQQPPRPDDKRRDDPREQRRDPRYEQRSDGRYDSRQGGRYEGRGAGPDFNYYRGQRLPSQYRQHPYVVQDWRAHQLYAPPRGYHWVQSGDDYLLVAIATGVILQLMLSH</sequence>
<accession>A0ABT5KKR4</accession>
<evidence type="ECO:0000256" key="1">
    <source>
        <dbReference type="SAM" id="MobiDB-lite"/>
    </source>
</evidence>
<evidence type="ECO:0000313" key="3">
    <source>
        <dbReference type="EMBL" id="MDC8773416.1"/>
    </source>
</evidence>
<dbReference type="EMBL" id="JAQQXT010000011">
    <property type="protein sequence ID" value="MDC8773416.1"/>
    <property type="molecule type" value="Genomic_DNA"/>
</dbReference>
<proteinExistence type="predicted"/>
<keyword evidence="2" id="KW-0732">Signal</keyword>
<keyword evidence="4" id="KW-1185">Reference proteome</keyword>
<dbReference type="Pfam" id="PF11776">
    <property type="entry name" value="RcnB"/>
    <property type="match status" value="1"/>
</dbReference>
<feature type="region of interest" description="Disordered" evidence="1">
    <location>
        <begin position="21"/>
        <end position="98"/>
    </location>
</feature>
<evidence type="ECO:0000256" key="2">
    <source>
        <dbReference type="SAM" id="SignalP"/>
    </source>
</evidence>
<evidence type="ECO:0000313" key="4">
    <source>
        <dbReference type="Proteomes" id="UP001221189"/>
    </source>
</evidence>
<feature type="signal peptide" evidence="2">
    <location>
        <begin position="1"/>
        <end position="24"/>
    </location>
</feature>